<keyword evidence="1" id="KW-1133">Transmembrane helix</keyword>
<feature type="chain" id="PRO_5044884863" evidence="2">
    <location>
        <begin position="22"/>
        <end position="76"/>
    </location>
</feature>
<keyword evidence="1" id="KW-0812">Transmembrane</keyword>
<proteinExistence type="predicted"/>
<organism evidence="3 4">
    <name type="scientific">Stephanodiscus triporus</name>
    <dbReference type="NCBI Taxonomy" id="2934178"/>
    <lineage>
        <taxon>Eukaryota</taxon>
        <taxon>Sar</taxon>
        <taxon>Stramenopiles</taxon>
        <taxon>Ochrophyta</taxon>
        <taxon>Bacillariophyta</taxon>
        <taxon>Coscinodiscophyceae</taxon>
        <taxon>Thalassiosirophycidae</taxon>
        <taxon>Stephanodiscales</taxon>
        <taxon>Stephanodiscaceae</taxon>
        <taxon>Stephanodiscus</taxon>
    </lineage>
</organism>
<gene>
    <name evidence="3" type="ORF">ACHAW5_001243</name>
</gene>
<reference evidence="3 4" key="1">
    <citation type="submission" date="2024-10" db="EMBL/GenBank/DDBJ databases">
        <title>Updated reference genomes for cyclostephanoid diatoms.</title>
        <authorList>
            <person name="Roberts W.R."/>
            <person name="Alverson A.J."/>
        </authorList>
    </citation>
    <scope>NUCLEOTIDE SEQUENCE [LARGE SCALE GENOMIC DNA]</scope>
    <source>
        <strain evidence="3 4">AJA276-08</strain>
    </source>
</reference>
<name>A0ABD3N077_9STRA</name>
<evidence type="ECO:0000313" key="3">
    <source>
        <dbReference type="EMBL" id="KAL3769510.1"/>
    </source>
</evidence>
<keyword evidence="1" id="KW-0472">Membrane</keyword>
<feature type="transmembrane region" description="Helical" evidence="1">
    <location>
        <begin position="31"/>
        <end position="52"/>
    </location>
</feature>
<dbReference type="Proteomes" id="UP001530315">
    <property type="component" value="Unassembled WGS sequence"/>
</dbReference>
<evidence type="ECO:0000256" key="2">
    <source>
        <dbReference type="SAM" id="SignalP"/>
    </source>
</evidence>
<comment type="caution">
    <text evidence="3">The sequence shown here is derived from an EMBL/GenBank/DDBJ whole genome shotgun (WGS) entry which is preliminary data.</text>
</comment>
<keyword evidence="2" id="KW-0732">Signal</keyword>
<feature type="signal peptide" evidence="2">
    <location>
        <begin position="1"/>
        <end position="21"/>
    </location>
</feature>
<keyword evidence="4" id="KW-1185">Reference proteome</keyword>
<accession>A0ABD3N077</accession>
<evidence type="ECO:0000256" key="1">
    <source>
        <dbReference type="SAM" id="Phobius"/>
    </source>
</evidence>
<sequence length="76" mass="8794">MAVRHRVTLSLMLFLSFVAFASYHKGTGSTAWLQWLTLVVFLFFGYAFDVMFTNSSNFMFDPDADNWRRKTEALGN</sequence>
<protein>
    <submittedName>
        <fullName evidence="3">Uncharacterized protein</fullName>
    </submittedName>
</protein>
<dbReference type="EMBL" id="JALLAZ020001655">
    <property type="protein sequence ID" value="KAL3769510.1"/>
    <property type="molecule type" value="Genomic_DNA"/>
</dbReference>
<dbReference type="AlphaFoldDB" id="A0ABD3N077"/>
<evidence type="ECO:0000313" key="4">
    <source>
        <dbReference type="Proteomes" id="UP001530315"/>
    </source>
</evidence>